<organism evidence="2 3">
    <name type="scientific">Umbra pygmaea</name>
    <name type="common">Eastern mudminnow</name>
    <dbReference type="NCBI Taxonomy" id="75934"/>
    <lineage>
        <taxon>Eukaryota</taxon>
        <taxon>Metazoa</taxon>
        <taxon>Chordata</taxon>
        <taxon>Craniata</taxon>
        <taxon>Vertebrata</taxon>
        <taxon>Euteleostomi</taxon>
        <taxon>Actinopterygii</taxon>
        <taxon>Neopterygii</taxon>
        <taxon>Teleostei</taxon>
        <taxon>Protacanthopterygii</taxon>
        <taxon>Esociformes</taxon>
        <taxon>Umbridae</taxon>
        <taxon>Umbra</taxon>
    </lineage>
</organism>
<feature type="compositionally biased region" description="Low complexity" evidence="1">
    <location>
        <begin position="49"/>
        <end position="59"/>
    </location>
</feature>
<comment type="caution">
    <text evidence="2">The sequence shown here is derived from an EMBL/GenBank/DDBJ whole genome shotgun (WGS) entry which is preliminary data.</text>
</comment>
<evidence type="ECO:0000313" key="2">
    <source>
        <dbReference type="EMBL" id="KAL0968530.1"/>
    </source>
</evidence>
<reference evidence="2 3" key="1">
    <citation type="submission" date="2024-06" db="EMBL/GenBank/DDBJ databases">
        <authorList>
            <person name="Pan Q."/>
            <person name="Wen M."/>
            <person name="Jouanno E."/>
            <person name="Zahm M."/>
            <person name="Klopp C."/>
            <person name="Cabau C."/>
            <person name="Louis A."/>
            <person name="Berthelot C."/>
            <person name="Parey E."/>
            <person name="Roest Crollius H."/>
            <person name="Montfort J."/>
            <person name="Robinson-Rechavi M."/>
            <person name="Bouchez O."/>
            <person name="Lampietro C."/>
            <person name="Lopez Roques C."/>
            <person name="Donnadieu C."/>
            <person name="Postlethwait J."/>
            <person name="Bobe J."/>
            <person name="Verreycken H."/>
            <person name="Guiguen Y."/>
        </authorList>
    </citation>
    <scope>NUCLEOTIDE SEQUENCE [LARGE SCALE GENOMIC DNA]</scope>
    <source>
        <strain evidence="2">Up_M1</strain>
        <tissue evidence="2">Testis</tissue>
    </source>
</reference>
<feature type="compositionally biased region" description="Low complexity" evidence="1">
    <location>
        <begin position="1"/>
        <end position="13"/>
    </location>
</feature>
<feature type="region of interest" description="Disordered" evidence="1">
    <location>
        <begin position="1"/>
        <end position="21"/>
    </location>
</feature>
<protein>
    <submittedName>
        <fullName evidence="2">Uncharacterized protein</fullName>
    </submittedName>
</protein>
<sequence length="81" mass="8908">MNLSTSQQSTSWETTEHHKVDKLIKTNVNKIQNAETRMDHPGHLRRRAPCSPATAAPSSQSLVPQGAICLSHPQQRLPVSA</sequence>
<evidence type="ECO:0000256" key="1">
    <source>
        <dbReference type="SAM" id="MobiDB-lite"/>
    </source>
</evidence>
<dbReference type="AlphaFoldDB" id="A0ABD0WB68"/>
<name>A0ABD0WB68_UMBPY</name>
<dbReference type="Proteomes" id="UP001557470">
    <property type="component" value="Unassembled WGS sequence"/>
</dbReference>
<evidence type="ECO:0000313" key="3">
    <source>
        <dbReference type="Proteomes" id="UP001557470"/>
    </source>
</evidence>
<dbReference type="EMBL" id="JAGEUA010000008">
    <property type="protein sequence ID" value="KAL0968530.1"/>
    <property type="molecule type" value="Genomic_DNA"/>
</dbReference>
<proteinExistence type="predicted"/>
<gene>
    <name evidence="2" type="ORF">UPYG_G00268070</name>
</gene>
<accession>A0ABD0WB68</accession>
<feature type="region of interest" description="Disordered" evidence="1">
    <location>
        <begin position="38"/>
        <end position="61"/>
    </location>
</feature>
<keyword evidence="3" id="KW-1185">Reference proteome</keyword>